<dbReference type="EMBL" id="MFZV01000003">
    <property type="protein sequence ID" value="OGK31568.1"/>
    <property type="molecule type" value="Genomic_DNA"/>
</dbReference>
<feature type="transmembrane region" description="Helical" evidence="8">
    <location>
        <begin position="174"/>
        <end position="193"/>
    </location>
</feature>
<evidence type="ECO:0008006" key="11">
    <source>
        <dbReference type="Google" id="ProtNLM"/>
    </source>
</evidence>
<evidence type="ECO:0000256" key="1">
    <source>
        <dbReference type="ARBA" id="ARBA00004651"/>
    </source>
</evidence>
<dbReference type="AlphaFoldDB" id="A0A1F7HK15"/>
<evidence type="ECO:0000313" key="10">
    <source>
        <dbReference type="Proteomes" id="UP000177199"/>
    </source>
</evidence>
<feature type="transmembrane region" description="Helical" evidence="8">
    <location>
        <begin position="303"/>
        <end position="321"/>
    </location>
</feature>
<keyword evidence="2" id="KW-1003">Cell membrane</keyword>
<dbReference type="CDD" id="cd06853">
    <property type="entry name" value="GT_WecA_like"/>
    <property type="match status" value="1"/>
</dbReference>
<protein>
    <recommendedName>
        <fullName evidence="11">Undecaprenyl-phosphate alpha-N-acetylglucosaminyl 1-phosphate transferase</fullName>
    </recommendedName>
</protein>
<accession>A0A1F7HK15</accession>
<dbReference type="PANTHER" id="PTHR22926">
    <property type="entry name" value="PHOSPHO-N-ACETYLMURAMOYL-PENTAPEPTIDE-TRANSFERASE"/>
    <property type="match status" value="1"/>
</dbReference>
<keyword evidence="5 8" id="KW-1133">Transmembrane helix</keyword>
<feature type="transmembrane region" description="Helical" evidence="8">
    <location>
        <begin position="199"/>
        <end position="219"/>
    </location>
</feature>
<dbReference type="Proteomes" id="UP000177199">
    <property type="component" value="Unassembled WGS sequence"/>
</dbReference>
<evidence type="ECO:0000256" key="4">
    <source>
        <dbReference type="ARBA" id="ARBA00022692"/>
    </source>
</evidence>
<dbReference type="GO" id="GO:0009103">
    <property type="term" value="P:lipopolysaccharide biosynthetic process"/>
    <property type="evidence" value="ECO:0007669"/>
    <property type="project" value="TreeGrafter"/>
</dbReference>
<gene>
    <name evidence="9" type="ORF">A3F29_01270</name>
</gene>
<evidence type="ECO:0000256" key="3">
    <source>
        <dbReference type="ARBA" id="ARBA00022679"/>
    </source>
</evidence>
<evidence type="ECO:0000256" key="8">
    <source>
        <dbReference type="SAM" id="Phobius"/>
    </source>
</evidence>
<evidence type="ECO:0000256" key="5">
    <source>
        <dbReference type="ARBA" id="ARBA00022989"/>
    </source>
</evidence>
<feature type="transmembrane region" description="Helical" evidence="8">
    <location>
        <begin position="6"/>
        <end position="26"/>
    </location>
</feature>
<comment type="cofactor">
    <cofactor evidence="7">
        <name>Mg(2+)</name>
        <dbReference type="ChEBI" id="CHEBI:18420"/>
    </cofactor>
</comment>
<dbReference type="GO" id="GO:0005886">
    <property type="term" value="C:plasma membrane"/>
    <property type="evidence" value="ECO:0007669"/>
    <property type="project" value="UniProtKB-SubCell"/>
</dbReference>
<dbReference type="GO" id="GO:0071555">
    <property type="term" value="P:cell wall organization"/>
    <property type="evidence" value="ECO:0007669"/>
    <property type="project" value="TreeGrafter"/>
</dbReference>
<reference evidence="9 10" key="1">
    <citation type="journal article" date="2016" name="Nat. Commun.">
        <title>Thousands of microbial genomes shed light on interconnected biogeochemical processes in an aquifer system.</title>
        <authorList>
            <person name="Anantharaman K."/>
            <person name="Brown C.T."/>
            <person name="Hug L.A."/>
            <person name="Sharon I."/>
            <person name="Castelle C.J."/>
            <person name="Probst A.J."/>
            <person name="Thomas B.C."/>
            <person name="Singh A."/>
            <person name="Wilkins M.J."/>
            <person name="Karaoz U."/>
            <person name="Brodie E.L."/>
            <person name="Williams K.H."/>
            <person name="Hubbard S.S."/>
            <person name="Banfield J.F."/>
        </authorList>
    </citation>
    <scope>NUCLEOTIDE SEQUENCE [LARGE SCALE GENOMIC DNA]</scope>
</reference>
<organism evidence="9 10">
    <name type="scientific">Candidatus Roizmanbacteria bacterium RIFCSPHIGHO2_12_FULL_33_9</name>
    <dbReference type="NCBI Taxonomy" id="1802045"/>
    <lineage>
        <taxon>Bacteria</taxon>
        <taxon>Candidatus Roizmaniibacteriota</taxon>
    </lineage>
</organism>
<keyword evidence="4 8" id="KW-0812">Transmembrane</keyword>
<keyword evidence="3" id="KW-0808">Transferase</keyword>
<keyword evidence="6 8" id="KW-0472">Membrane</keyword>
<feature type="transmembrane region" description="Helical" evidence="8">
    <location>
        <begin position="256"/>
        <end position="272"/>
    </location>
</feature>
<evidence type="ECO:0000256" key="6">
    <source>
        <dbReference type="ARBA" id="ARBA00023136"/>
    </source>
</evidence>
<dbReference type="GO" id="GO:0044038">
    <property type="term" value="P:cell wall macromolecule biosynthetic process"/>
    <property type="evidence" value="ECO:0007669"/>
    <property type="project" value="TreeGrafter"/>
</dbReference>
<comment type="caution">
    <text evidence="9">The sequence shown here is derived from an EMBL/GenBank/DDBJ whole genome shotgun (WGS) entry which is preliminary data.</text>
</comment>
<feature type="transmembrane region" description="Helical" evidence="8">
    <location>
        <begin position="102"/>
        <end position="122"/>
    </location>
</feature>
<feature type="transmembrane region" description="Helical" evidence="8">
    <location>
        <begin position="73"/>
        <end position="90"/>
    </location>
</feature>
<dbReference type="GO" id="GO:0016780">
    <property type="term" value="F:phosphotransferase activity, for other substituted phosphate groups"/>
    <property type="evidence" value="ECO:0007669"/>
    <property type="project" value="InterPro"/>
</dbReference>
<feature type="binding site" evidence="7">
    <location>
        <position position="167"/>
    </location>
    <ligand>
        <name>Mg(2+)</name>
        <dbReference type="ChEBI" id="CHEBI:18420"/>
    </ligand>
</feature>
<feature type="transmembrane region" description="Helical" evidence="8">
    <location>
        <begin position="231"/>
        <end position="250"/>
    </location>
</feature>
<evidence type="ECO:0000256" key="7">
    <source>
        <dbReference type="PIRSR" id="PIRSR600715-1"/>
    </source>
</evidence>
<name>A0A1F7HK15_9BACT</name>
<feature type="transmembrane region" description="Helical" evidence="8">
    <location>
        <begin position="47"/>
        <end position="67"/>
    </location>
</feature>
<keyword evidence="7" id="KW-0479">Metal-binding</keyword>
<feature type="transmembrane region" description="Helical" evidence="8">
    <location>
        <begin position="327"/>
        <end position="347"/>
    </location>
</feature>
<comment type="subcellular location">
    <subcellularLocation>
        <location evidence="1">Cell membrane</location>
        <topology evidence="1">Multi-pass membrane protein</topology>
    </subcellularLocation>
</comment>
<evidence type="ECO:0000313" key="9">
    <source>
        <dbReference type="EMBL" id="OGK31568.1"/>
    </source>
</evidence>
<evidence type="ECO:0000256" key="2">
    <source>
        <dbReference type="ARBA" id="ARBA00022475"/>
    </source>
</evidence>
<sequence>MNLFIALLVTFLFSFFITIPTIKFARKLNLTTDSKKRKHPAHTHKGIVPRGGGIPIFLAFLLGVLLFVEMNKIVFGILLASSLLVIMGILDDIYDISAYYRFFANLLISGIVIGFGLGIPFISNPFGDPIRLDQFQLAFNFFGVHKILVWGDLIALIWLTWTTNMVNWSKGIDGQLPGFVAIAAIFLGLLAQRFTAHDITAQTVVLLSFITAGAFIGFLPHNFYPQKIMPGYGGGSFAGFILGILSILSFGKIGTALLILSIPSIDAVYSILRRIKNKKSPFRADWGHFHHRLLEIGWGRRRIAVFYWIITFILGIASLYLSGMQKLIAFLTVGFVLLAFIFIINELKIINTKIKI</sequence>
<dbReference type="PANTHER" id="PTHR22926:SF3">
    <property type="entry name" value="UNDECAPRENYL-PHOSPHATE ALPHA-N-ACETYLGLUCOSAMINYL 1-PHOSPHATE TRANSFERASE"/>
    <property type="match status" value="1"/>
</dbReference>
<feature type="transmembrane region" description="Helical" evidence="8">
    <location>
        <begin position="142"/>
        <end position="162"/>
    </location>
</feature>
<keyword evidence="7" id="KW-0460">Magnesium</keyword>
<dbReference type="GO" id="GO:0046872">
    <property type="term" value="F:metal ion binding"/>
    <property type="evidence" value="ECO:0007669"/>
    <property type="project" value="UniProtKB-KW"/>
</dbReference>
<dbReference type="Pfam" id="PF00953">
    <property type="entry name" value="Glycos_transf_4"/>
    <property type="match status" value="1"/>
</dbReference>
<proteinExistence type="predicted"/>
<dbReference type="InterPro" id="IPR000715">
    <property type="entry name" value="Glycosyl_transferase_4"/>
</dbReference>